<dbReference type="GO" id="GO:0005216">
    <property type="term" value="F:monoatomic ion channel activity"/>
    <property type="evidence" value="ECO:0007669"/>
    <property type="project" value="InterPro"/>
</dbReference>
<dbReference type="PANTHER" id="PTHR10582:SF2">
    <property type="entry name" value="INACTIVE"/>
    <property type="match status" value="1"/>
</dbReference>
<evidence type="ECO:0000256" key="6">
    <source>
        <dbReference type="SAM" id="Coils"/>
    </source>
</evidence>
<comment type="caution">
    <text evidence="10">The sequence shown here is derived from an EMBL/GenBank/DDBJ whole genome shotgun (WGS) entry which is preliminary data.</text>
</comment>
<keyword evidence="6" id="KW-0175">Coiled coil</keyword>
<feature type="compositionally biased region" description="Polar residues" evidence="7">
    <location>
        <begin position="1"/>
        <end position="14"/>
    </location>
</feature>
<dbReference type="EMBL" id="AGSI01000021">
    <property type="protein sequence ID" value="EIE18855.1"/>
    <property type="molecule type" value="Genomic_DNA"/>
</dbReference>
<feature type="transmembrane region" description="Helical" evidence="8">
    <location>
        <begin position="185"/>
        <end position="203"/>
    </location>
</feature>
<evidence type="ECO:0000313" key="11">
    <source>
        <dbReference type="Proteomes" id="UP000007264"/>
    </source>
</evidence>
<protein>
    <recommendedName>
        <fullName evidence="9">Ion transport domain-containing protein</fullName>
    </recommendedName>
</protein>
<dbReference type="eggNOG" id="KOG3676">
    <property type="taxonomic scope" value="Eukaryota"/>
</dbReference>
<keyword evidence="4 8" id="KW-1133">Transmembrane helix</keyword>
<keyword evidence="2 8" id="KW-0812">Transmembrane</keyword>
<feature type="transmembrane region" description="Helical" evidence="8">
    <location>
        <begin position="253"/>
        <end position="275"/>
    </location>
</feature>
<feature type="transmembrane region" description="Helical" evidence="8">
    <location>
        <begin position="327"/>
        <end position="349"/>
    </location>
</feature>
<evidence type="ECO:0000256" key="5">
    <source>
        <dbReference type="ARBA" id="ARBA00023136"/>
    </source>
</evidence>
<dbReference type="Proteomes" id="UP000007264">
    <property type="component" value="Unassembled WGS sequence"/>
</dbReference>
<dbReference type="Gene3D" id="1.10.287.70">
    <property type="match status" value="1"/>
</dbReference>
<dbReference type="KEGG" id="csl:COCSUDRAFT_68054"/>
<feature type="transmembrane region" description="Helical" evidence="8">
    <location>
        <begin position="223"/>
        <end position="246"/>
    </location>
</feature>
<evidence type="ECO:0000256" key="3">
    <source>
        <dbReference type="ARBA" id="ARBA00022737"/>
    </source>
</evidence>
<evidence type="ECO:0000256" key="8">
    <source>
        <dbReference type="SAM" id="Phobius"/>
    </source>
</evidence>
<evidence type="ECO:0000256" key="7">
    <source>
        <dbReference type="SAM" id="MobiDB-lite"/>
    </source>
</evidence>
<evidence type="ECO:0000259" key="9">
    <source>
        <dbReference type="Pfam" id="PF00520"/>
    </source>
</evidence>
<name>I0YKD6_COCSC</name>
<dbReference type="GO" id="GO:0098703">
    <property type="term" value="P:calcium ion import across plasma membrane"/>
    <property type="evidence" value="ECO:0007669"/>
    <property type="project" value="TreeGrafter"/>
</dbReference>
<dbReference type="GeneID" id="17036805"/>
<keyword evidence="11" id="KW-1185">Reference proteome</keyword>
<evidence type="ECO:0000313" key="10">
    <source>
        <dbReference type="EMBL" id="EIE18855.1"/>
    </source>
</evidence>
<dbReference type="AlphaFoldDB" id="I0YKD6"/>
<dbReference type="InterPro" id="IPR005821">
    <property type="entry name" value="Ion_trans_dom"/>
</dbReference>
<comment type="subcellular location">
    <subcellularLocation>
        <location evidence="1">Membrane</location>
        <topology evidence="1">Multi-pass membrane protein</topology>
    </subcellularLocation>
</comment>
<feature type="transmembrane region" description="Helical" evidence="8">
    <location>
        <begin position="287"/>
        <end position="306"/>
    </location>
</feature>
<evidence type="ECO:0000256" key="1">
    <source>
        <dbReference type="ARBA" id="ARBA00004141"/>
    </source>
</evidence>
<accession>I0YKD6</accession>
<dbReference type="Pfam" id="PF00520">
    <property type="entry name" value="Ion_trans"/>
    <property type="match status" value="1"/>
</dbReference>
<evidence type="ECO:0000256" key="2">
    <source>
        <dbReference type="ARBA" id="ARBA00022692"/>
    </source>
</evidence>
<sequence>MALNATRGTTNASDIEQPLMDNGHDDIIECGNGYSSSLLYERPAETLKWIEQEGVRKLGTFKVRDSTVLQLLENNGILTLGMDSRDIDWQRTWRSQLDKDDRPGLDGTFPRALSMIWRSAVMEVEAYVVDIENVACADDGGLLNPLLHCFQRNIFNVNVWALPAVEAVITFKWQQWARRWMHAELAMYLVWLLAFQIFVFIFQDEDTSLSLGQLLNTRSGATAVTFEILAVLGMLPFMYIELCAVLEYGITQWIYNFWNILDIVAYAAQIAITVMHLGRLELASNGLSVIMALQVLILWVKVQYFARVLQPSKNPFVDTLRAVINDVKWFLFLLLLTMWGFCVSFYILFRRDQKKEASPADLLFPTHSSSTAFRDIGSSLVTVFDWLMGGVDLTIFAGTHNPEIGLALLLVYWFSMSMVLLNCLIAILADACSRVNENQDARFLSGRAEIIDELESSIPSWLRARNSHSWYPRYIHFLREERVMIIIIILGFLAGGPREEILSTVPMVNRHSADPSITEAAEKEDAMAQQLDNLEAQVMRMAAIQEKLAEKLLDKAEIEALPQAAAEDS</sequence>
<dbReference type="OrthoDB" id="533508at2759"/>
<gene>
    <name evidence="10" type="ORF">COCSUDRAFT_68054</name>
</gene>
<feature type="transmembrane region" description="Helical" evidence="8">
    <location>
        <begin position="404"/>
        <end position="429"/>
    </location>
</feature>
<keyword evidence="3" id="KW-0677">Repeat</keyword>
<dbReference type="GO" id="GO:0005886">
    <property type="term" value="C:plasma membrane"/>
    <property type="evidence" value="ECO:0007669"/>
    <property type="project" value="TreeGrafter"/>
</dbReference>
<evidence type="ECO:0000256" key="4">
    <source>
        <dbReference type="ARBA" id="ARBA00022989"/>
    </source>
</evidence>
<feature type="coiled-coil region" evidence="6">
    <location>
        <begin position="517"/>
        <end position="551"/>
    </location>
</feature>
<organism evidence="10 11">
    <name type="scientific">Coccomyxa subellipsoidea (strain C-169)</name>
    <name type="common">Green microalga</name>
    <dbReference type="NCBI Taxonomy" id="574566"/>
    <lineage>
        <taxon>Eukaryota</taxon>
        <taxon>Viridiplantae</taxon>
        <taxon>Chlorophyta</taxon>
        <taxon>core chlorophytes</taxon>
        <taxon>Trebouxiophyceae</taxon>
        <taxon>Trebouxiophyceae incertae sedis</taxon>
        <taxon>Coccomyxaceae</taxon>
        <taxon>Coccomyxa</taxon>
        <taxon>Coccomyxa subellipsoidea</taxon>
    </lineage>
</organism>
<dbReference type="InterPro" id="IPR024862">
    <property type="entry name" value="TRPV"/>
</dbReference>
<feature type="domain" description="Ion transport" evidence="9">
    <location>
        <begin position="238"/>
        <end position="439"/>
    </location>
</feature>
<dbReference type="PANTHER" id="PTHR10582">
    <property type="entry name" value="TRANSIENT RECEPTOR POTENTIAL ION CHANNEL PROTEIN"/>
    <property type="match status" value="1"/>
</dbReference>
<feature type="region of interest" description="Disordered" evidence="7">
    <location>
        <begin position="1"/>
        <end position="20"/>
    </location>
</feature>
<dbReference type="STRING" id="574566.I0YKD6"/>
<dbReference type="RefSeq" id="XP_005643399.1">
    <property type="nucleotide sequence ID" value="XM_005643342.1"/>
</dbReference>
<keyword evidence="5 8" id="KW-0472">Membrane</keyword>
<proteinExistence type="predicted"/>
<reference evidence="10 11" key="1">
    <citation type="journal article" date="2012" name="Genome Biol.">
        <title>The genome of the polar eukaryotic microalga coccomyxa subellipsoidea reveals traits of cold adaptation.</title>
        <authorList>
            <person name="Blanc G."/>
            <person name="Agarkova I."/>
            <person name="Grimwood J."/>
            <person name="Kuo A."/>
            <person name="Brueggeman A."/>
            <person name="Dunigan D."/>
            <person name="Gurnon J."/>
            <person name="Ladunga I."/>
            <person name="Lindquist E."/>
            <person name="Lucas S."/>
            <person name="Pangilinan J."/>
            <person name="Proschold T."/>
            <person name="Salamov A."/>
            <person name="Schmutz J."/>
            <person name="Weeks D."/>
            <person name="Yamada T."/>
            <person name="Claverie J.M."/>
            <person name="Grigoriev I."/>
            <person name="Van Etten J."/>
            <person name="Lomsadze A."/>
            <person name="Borodovsky M."/>
        </authorList>
    </citation>
    <scope>NUCLEOTIDE SEQUENCE [LARGE SCALE GENOMIC DNA]</scope>
    <source>
        <strain evidence="10 11">C-169</strain>
    </source>
</reference>